<gene>
    <name evidence="1" type="ORF">LCGC14_0744580</name>
</gene>
<organism evidence="1">
    <name type="scientific">marine sediment metagenome</name>
    <dbReference type="NCBI Taxonomy" id="412755"/>
    <lineage>
        <taxon>unclassified sequences</taxon>
        <taxon>metagenomes</taxon>
        <taxon>ecological metagenomes</taxon>
    </lineage>
</organism>
<accession>A0A0F9SQS7</accession>
<sequence>MMGEDKILEEFLNKFKDKRKLLKKSVQTKFTRSLNMITPNEKIGERYNITKKKFRKF</sequence>
<comment type="caution">
    <text evidence="1">The sequence shown here is derived from an EMBL/GenBank/DDBJ whole genome shotgun (WGS) entry which is preliminary data.</text>
</comment>
<evidence type="ECO:0000313" key="1">
    <source>
        <dbReference type="EMBL" id="KKN39306.1"/>
    </source>
</evidence>
<name>A0A0F9SQS7_9ZZZZ</name>
<dbReference type="EMBL" id="LAZR01001771">
    <property type="protein sequence ID" value="KKN39306.1"/>
    <property type="molecule type" value="Genomic_DNA"/>
</dbReference>
<dbReference type="AlphaFoldDB" id="A0A0F9SQS7"/>
<proteinExistence type="predicted"/>
<protein>
    <submittedName>
        <fullName evidence="1">Uncharacterized protein</fullName>
    </submittedName>
</protein>
<reference evidence="1" key="1">
    <citation type="journal article" date="2015" name="Nature">
        <title>Complex archaea that bridge the gap between prokaryotes and eukaryotes.</title>
        <authorList>
            <person name="Spang A."/>
            <person name="Saw J.H."/>
            <person name="Jorgensen S.L."/>
            <person name="Zaremba-Niedzwiedzka K."/>
            <person name="Martijn J."/>
            <person name="Lind A.E."/>
            <person name="van Eijk R."/>
            <person name="Schleper C."/>
            <person name="Guy L."/>
            <person name="Ettema T.J."/>
        </authorList>
    </citation>
    <scope>NUCLEOTIDE SEQUENCE</scope>
</reference>